<dbReference type="Gene3D" id="3.90.640.10">
    <property type="entry name" value="Actin, Chain A, domain 4"/>
    <property type="match status" value="1"/>
</dbReference>
<dbReference type="GO" id="GO:0005524">
    <property type="term" value="F:ATP binding"/>
    <property type="evidence" value="ECO:0007669"/>
    <property type="project" value="UniProtKB-KW"/>
</dbReference>
<dbReference type="WBParaSite" id="jg15748">
    <property type="protein sequence ID" value="jg15748"/>
    <property type="gene ID" value="jg15748"/>
</dbReference>
<keyword evidence="5" id="KW-1185">Reference proteome</keyword>
<dbReference type="PANTHER" id="PTHR45639:SF4">
    <property type="entry name" value="HSC70CB, ISOFORM G"/>
    <property type="match status" value="1"/>
</dbReference>
<dbReference type="GO" id="GO:0140662">
    <property type="term" value="F:ATP-dependent protein folding chaperone"/>
    <property type="evidence" value="ECO:0007669"/>
    <property type="project" value="InterPro"/>
</dbReference>
<comment type="similarity">
    <text evidence="1">Belongs to the heat shock protein 70 family.</text>
</comment>
<evidence type="ECO:0000256" key="1">
    <source>
        <dbReference type="ARBA" id="ARBA00007381"/>
    </source>
</evidence>
<protein>
    <submittedName>
        <fullName evidence="6">Uncharacterized protein</fullName>
    </submittedName>
</protein>
<keyword evidence="2" id="KW-0547">Nucleotide-binding</keyword>
<accession>A0A915D4G0</accession>
<evidence type="ECO:0000313" key="5">
    <source>
        <dbReference type="Proteomes" id="UP000887574"/>
    </source>
</evidence>
<dbReference type="PANTHER" id="PTHR45639">
    <property type="entry name" value="HSC70CB, ISOFORM G-RELATED"/>
    <property type="match status" value="1"/>
</dbReference>
<dbReference type="Gene3D" id="1.20.1270.10">
    <property type="match status" value="1"/>
</dbReference>
<dbReference type="SUPFAM" id="SSF53067">
    <property type="entry name" value="Actin-like ATPase domain"/>
    <property type="match status" value="2"/>
</dbReference>
<feature type="region of interest" description="Disordered" evidence="4">
    <location>
        <begin position="469"/>
        <end position="515"/>
    </location>
</feature>
<dbReference type="Gene3D" id="3.30.420.40">
    <property type="match status" value="3"/>
</dbReference>
<dbReference type="Gene3D" id="3.30.30.30">
    <property type="match status" value="1"/>
</dbReference>
<dbReference type="Proteomes" id="UP000887574">
    <property type="component" value="Unplaced"/>
</dbReference>
<dbReference type="Pfam" id="PF00012">
    <property type="entry name" value="HSP70"/>
    <property type="match status" value="2"/>
</dbReference>
<dbReference type="InterPro" id="IPR013126">
    <property type="entry name" value="Hsp_70_fam"/>
</dbReference>
<feature type="compositionally biased region" description="Basic and acidic residues" evidence="4">
    <location>
        <begin position="498"/>
        <end position="512"/>
    </location>
</feature>
<sequence>MSVVGYDFGNLNSYIAVARQGGIDVLTNDYSLHATPSCVSYGPKSRVMGWPPASSDPIVQLYKKFVPCEIIQLTDDAIGLKVSYLGETKIITPEQVTAAFLTKLKVTTEAALGTKVNECVVSVPYFFSDNQRRALLAVGKIAGVNLLKIVNENTAVGIAYGIYKGSSLPAEKDPAKIVAFVDVGHSCVQASVMAFNDRKVQVIGAAHDLTVGGLFFDDIIRDYFHQHFQKKYNLNAQKNPKCWLRLLDESEKIKKQMSANQTAIPLNIECFMDDKDVAGSIQRQQFEELAEPLFQKIREMLQRLMESTGLKKEEISEVELIGGSSRIPLVRQIITNFFNREPKTTMNLDEAVARGAGMQCAIISPSFKVKEFHIKDAHMFDIKLRYDGGMGTQEQVIFKKQDEFPFSKLLTVEKKAGFSIEAYYANPHALPYPVDFIGRWTVQDITPPLMDRLASIPGAAATELQTVTEDGEEMNETSQNNGADNKSKEQPPAAQQDGEAKAPEGTEEAKAEKKPKKVVLEFPVQEQVPYSLNVEECILVEKDMQAVDLNEKLKADSKNALEEYCYGMRDKLTDSLAAFVTADEVLSSQNLLSQTEEWLYADGEDTTKQAYDDKLFDLQTIIETPINQRRNEYLEKERQKQAAEAAAANPPAPEETKKAGPEVMEVD</sequence>
<dbReference type="FunFam" id="1.20.1270.10:FF:000002">
    <property type="entry name" value="Heat shock 70 kDa protein 4"/>
    <property type="match status" value="1"/>
</dbReference>
<dbReference type="AlphaFoldDB" id="A0A915D4G0"/>
<dbReference type="PROSITE" id="PS01036">
    <property type="entry name" value="HSP70_3"/>
    <property type="match status" value="1"/>
</dbReference>
<evidence type="ECO:0000256" key="3">
    <source>
        <dbReference type="ARBA" id="ARBA00022840"/>
    </source>
</evidence>
<reference evidence="6" key="1">
    <citation type="submission" date="2022-11" db="UniProtKB">
        <authorList>
            <consortium name="WormBaseParasite"/>
        </authorList>
    </citation>
    <scope>IDENTIFICATION</scope>
</reference>
<dbReference type="GO" id="GO:0005829">
    <property type="term" value="C:cytosol"/>
    <property type="evidence" value="ECO:0007669"/>
    <property type="project" value="TreeGrafter"/>
</dbReference>
<dbReference type="FunFam" id="3.90.640.10:FF:000004">
    <property type="entry name" value="Heat shock 70 kDa protein 4"/>
    <property type="match status" value="1"/>
</dbReference>
<evidence type="ECO:0000313" key="6">
    <source>
        <dbReference type="WBParaSite" id="jg15748"/>
    </source>
</evidence>
<dbReference type="InterPro" id="IPR029047">
    <property type="entry name" value="HSP70_peptide-bd_sf"/>
</dbReference>
<dbReference type="GO" id="GO:0006950">
    <property type="term" value="P:response to stress"/>
    <property type="evidence" value="ECO:0007669"/>
    <property type="project" value="UniProtKB-ARBA"/>
</dbReference>
<dbReference type="FunFam" id="3.30.420.40:FF:000171">
    <property type="entry name" value="Heat shock 70 kDa protein 4"/>
    <property type="match status" value="2"/>
</dbReference>
<evidence type="ECO:0000256" key="2">
    <source>
        <dbReference type="ARBA" id="ARBA00022741"/>
    </source>
</evidence>
<dbReference type="GO" id="GO:0005634">
    <property type="term" value="C:nucleus"/>
    <property type="evidence" value="ECO:0007669"/>
    <property type="project" value="TreeGrafter"/>
</dbReference>
<evidence type="ECO:0000256" key="4">
    <source>
        <dbReference type="SAM" id="MobiDB-lite"/>
    </source>
</evidence>
<proteinExistence type="inferred from homology"/>
<dbReference type="Gene3D" id="2.60.34.10">
    <property type="entry name" value="Substrate Binding Domain Of DNAk, Chain A, domain 1"/>
    <property type="match status" value="1"/>
</dbReference>
<dbReference type="InterPro" id="IPR043129">
    <property type="entry name" value="ATPase_NBD"/>
</dbReference>
<feature type="region of interest" description="Disordered" evidence="4">
    <location>
        <begin position="628"/>
        <end position="667"/>
    </location>
</feature>
<keyword evidence="3" id="KW-0067">ATP-binding</keyword>
<dbReference type="SUPFAM" id="SSF100934">
    <property type="entry name" value="Heat shock protein 70kD (HSP70), C-terminal subdomain"/>
    <property type="match status" value="1"/>
</dbReference>
<dbReference type="InterPro" id="IPR018181">
    <property type="entry name" value="Heat_shock_70_CS"/>
</dbReference>
<dbReference type="PRINTS" id="PR00301">
    <property type="entry name" value="HEATSHOCK70"/>
</dbReference>
<feature type="compositionally biased region" description="Basic and acidic residues" evidence="4">
    <location>
        <begin position="629"/>
        <end position="641"/>
    </location>
</feature>
<name>A0A915D4G0_9BILA</name>
<dbReference type="InterPro" id="IPR029048">
    <property type="entry name" value="HSP70_C_sf"/>
</dbReference>
<dbReference type="SUPFAM" id="SSF100920">
    <property type="entry name" value="Heat shock protein 70kD (HSP70), peptide-binding domain"/>
    <property type="match status" value="1"/>
</dbReference>
<organism evidence="5 6">
    <name type="scientific">Ditylenchus dipsaci</name>
    <dbReference type="NCBI Taxonomy" id="166011"/>
    <lineage>
        <taxon>Eukaryota</taxon>
        <taxon>Metazoa</taxon>
        <taxon>Ecdysozoa</taxon>
        <taxon>Nematoda</taxon>
        <taxon>Chromadorea</taxon>
        <taxon>Rhabditida</taxon>
        <taxon>Tylenchina</taxon>
        <taxon>Tylenchomorpha</taxon>
        <taxon>Sphaerularioidea</taxon>
        <taxon>Anguinidae</taxon>
        <taxon>Anguininae</taxon>
        <taxon>Ditylenchus</taxon>
    </lineage>
</organism>